<dbReference type="GO" id="GO:0006950">
    <property type="term" value="P:response to stress"/>
    <property type="evidence" value="ECO:0007669"/>
    <property type="project" value="TreeGrafter"/>
</dbReference>
<dbReference type="InterPro" id="IPR000835">
    <property type="entry name" value="HTH_MarR-typ"/>
</dbReference>
<reference evidence="3 4" key="1">
    <citation type="submission" date="2016-02" db="EMBL/GenBank/DDBJ databases">
        <authorList>
            <person name="Wen L."/>
            <person name="He K."/>
            <person name="Yang H."/>
        </authorList>
    </citation>
    <scope>NUCLEOTIDE SEQUENCE [LARGE SCALE GENOMIC DNA]</scope>
    <source>
        <strain evidence="3 4">TSA40</strain>
    </source>
</reference>
<dbReference type="SUPFAM" id="SSF46785">
    <property type="entry name" value="Winged helix' DNA-binding domain"/>
    <property type="match status" value="1"/>
</dbReference>
<organism evidence="3 4">
    <name type="scientific">Noviherbaspirillum denitrificans</name>
    <dbReference type="NCBI Taxonomy" id="1968433"/>
    <lineage>
        <taxon>Bacteria</taxon>
        <taxon>Pseudomonadati</taxon>
        <taxon>Pseudomonadota</taxon>
        <taxon>Betaproteobacteria</taxon>
        <taxon>Burkholderiales</taxon>
        <taxon>Oxalobacteraceae</taxon>
        <taxon>Noviherbaspirillum</taxon>
    </lineage>
</organism>
<dbReference type="AlphaFoldDB" id="A0A254TCP7"/>
<accession>A0A254TCP7</accession>
<dbReference type="Proteomes" id="UP000197535">
    <property type="component" value="Unassembled WGS sequence"/>
</dbReference>
<evidence type="ECO:0000313" key="4">
    <source>
        <dbReference type="Proteomes" id="UP000197535"/>
    </source>
</evidence>
<name>A0A254TCP7_9BURK</name>
<dbReference type="PROSITE" id="PS50995">
    <property type="entry name" value="HTH_MARR_2"/>
    <property type="match status" value="1"/>
</dbReference>
<dbReference type="InterPro" id="IPR036388">
    <property type="entry name" value="WH-like_DNA-bd_sf"/>
</dbReference>
<evidence type="ECO:0000256" key="1">
    <source>
        <dbReference type="SAM" id="MobiDB-lite"/>
    </source>
</evidence>
<dbReference type="GO" id="GO:0003700">
    <property type="term" value="F:DNA-binding transcription factor activity"/>
    <property type="evidence" value="ECO:0007669"/>
    <property type="project" value="InterPro"/>
</dbReference>
<dbReference type="GO" id="GO:0003677">
    <property type="term" value="F:DNA binding"/>
    <property type="evidence" value="ECO:0007669"/>
    <property type="project" value="InterPro"/>
</dbReference>
<dbReference type="SMART" id="SM00347">
    <property type="entry name" value="HTH_MARR"/>
    <property type="match status" value="1"/>
</dbReference>
<dbReference type="InterPro" id="IPR036390">
    <property type="entry name" value="WH_DNA-bd_sf"/>
</dbReference>
<gene>
    <name evidence="3" type="ORF">AYR66_01785</name>
</gene>
<dbReference type="Gene3D" id="1.10.10.10">
    <property type="entry name" value="Winged helix-like DNA-binding domain superfamily/Winged helix DNA-binding domain"/>
    <property type="match status" value="1"/>
</dbReference>
<dbReference type="InterPro" id="IPR039422">
    <property type="entry name" value="MarR/SlyA-like"/>
</dbReference>
<comment type="caution">
    <text evidence="3">The sequence shown here is derived from an EMBL/GenBank/DDBJ whole genome shotgun (WGS) entry which is preliminary data.</text>
</comment>
<keyword evidence="4" id="KW-1185">Reference proteome</keyword>
<dbReference type="InterPro" id="IPR012712">
    <property type="entry name" value="HpaR/FarR"/>
</dbReference>
<evidence type="ECO:0000259" key="2">
    <source>
        <dbReference type="PROSITE" id="PS50995"/>
    </source>
</evidence>
<proteinExistence type="predicted"/>
<dbReference type="OrthoDB" id="8588347at2"/>
<sequence length="171" mass="19823">MENADNRKKNRIAYRNLPQLLLKARDRLMSHFRPILNQFGLTEQQWRILRVLDEHGQLEPWELCEMCQILSPSMAGVLARMEETGLVHRARMAEDQRRVIVRLAPKGDQLLTEMAPLIDAQYLQIESAYGKRVFDDLFKALEDFLDADSKRSPQADLPARAKAEPRKGGRR</sequence>
<dbReference type="GO" id="GO:0045892">
    <property type="term" value="P:negative regulation of DNA-templated transcription"/>
    <property type="evidence" value="ECO:0007669"/>
    <property type="project" value="InterPro"/>
</dbReference>
<evidence type="ECO:0000313" key="3">
    <source>
        <dbReference type="EMBL" id="OWW18333.1"/>
    </source>
</evidence>
<dbReference type="RefSeq" id="WP_088710522.1">
    <property type="nucleotide sequence ID" value="NZ_LSTO01000010.1"/>
</dbReference>
<feature type="region of interest" description="Disordered" evidence="1">
    <location>
        <begin position="150"/>
        <end position="171"/>
    </location>
</feature>
<dbReference type="PANTHER" id="PTHR33164">
    <property type="entry name" value="TRANSCRIPTIONAL REGULATOR, MARR FAMILY"/>
    <property type="match status" value="1"/>
</dbReference>
<dbReference type="EMBL" id="LSTO01000010">
    <property type="protein sequence ID" value="OWW18333.1"/>
    <property type="molecule type" value="Genomic_DNA"/>
</dbReference>
<dbReference type="Pfam" id="PF01047">
    <property type="entry name" value="MarR"/>
    <property type="match status" value="1"/>
</dbReference>
<feature type="domain" description="HTH marR-type" evidence="2">
    <location>
        <begin position="14"/>
        <end position="146"/>
    </location>
</feature>
<dbReference type="PANTHER" id="PTHR33164:SF13">
    <property type="entry name" value="4-HYDROXYPHENYLACETATE CATABOLISM PROTEIN"/>
    <property type="match status" value="1"/>
</dbReference>
<protein>
    <submittedName>
        <fullName evidence="3">MarR family transcriptional regulator</fullName>
    </submittedName>
</protein>
<dbReference type="NCBIfam" id="TIGR02337">
    <property type="entry name" value="HpaR"/>
    <property type="match status" value="1"/>
</dbReference>